<evidence type="ECO:0000256" key="1">
    <source>
        <dbReference type="SAM" id="MobiDB-lite"/>
    </source>
</evidence>
<evidence type="ECO:0000313" key="5">
    <source>
        <dbReference type="Proteomes" id="UP000275356"/>
    </source>
</evidence>
<evidence type="ECO:0000313" key="4">
    <source>
        <dbReference type="EMBL" id="ROR95555.1"/>
    </source>
</evidence>
<keyword evidence="3" id="KW-0732">Signal</keyword>
<proteinExistence type="predicted"/>
<evidence type="ECO:0000256" key="3">
    <source>
        <dbReference type="SAM" id="SignalP"/>
    </source>
</evidence>
<reference evidence="4 5" key="1">
    <citation type="submission" date="2018-11" db="EMBL/GenBank/DDBJ databases">
        <title>Sequencing the genomes of 1000 actinobacteria strains.</title>
        <authorList>
            <person name="Klenk H.-P."/>
        </authorList>
    </citation>
    <scope>NUCLEOTIDE SEQUENCE [LARGE SCALE GENOMIC DNA]</scope>
    <source>
        <strain evidence="4 5">DSM 13521</strain>
    </source>
</reference>
<feature type="region of interest" description="Disordered" evidence="1">
    <location>
        <begin position="170"/>
        <end position="202"/>
    </location>
</feature>
<organism evidence="4 5">
    <name type="scientific">Salana multivorans</name>
    <dbReference type="NCBI Taxonomy" id="120377"/>
    <lineage>
        <taxon>Bacteria</taxon>
        <taxon>Bacillati</taxon>
        <taxon>Actinomycetota</taxon>
        <taxon>Actinomycetes</taxon>
        <taxon>Micrococcales</taxon>
        <taxon>Beutenbergiaceae</taxon>
        <taxon>Salana</taxon>
    </lineage>
</organism>
<keyword evidence="2" id="KW-0472">Membrane</keyword>
<dbReference type="OrthoDB" id="9982094at2"/>
<feature type="chain" id="PRO_5017948670" description="MYXO-CTERM domain-containing protein" evidence="3">
    <location>
        <begin position="32"/>
        <end position="202"/>
    </location>
</feature>
<keyword evidence="5" id="KW-1185">Reference proteome</keyword>
<feature type="compositionally biased region" description="Acidic residues" evidence="1">
    <location>
        <begin position="191"/>
        <end position="202"/>
    </location>
</feature>
<dbReference type="Proteomes" id="UP000275356">
    <property type="component" value="Unassembled WGS sequence"/>
</dbReference>
<protein>
    <recommendedName>
        <fullName evidence="6">MYXO-CTERM domain-containing protein</fullName>
    </recommendedName>
</protein>
<dbReference type="EMBL" id="RKHQ01000001">
    <property type="protein sequence ID" value="ROR95555.1"/>
    <property type="molecule type" value="Genomic_DNA"/>
</dbReference>
<dbReference type="RefSeq" id="WP_123737855.1">
    <property type="nucleotide sequence ID" value="NZ_RKHQ01000001.1"/>
</dbReference>
<comment type="caution">
    <text evidence="4">The sequence shown here is derived from an EMBL/GenBank/DDBJ whole genome shotgun (WGS) entry which is preliminary data.</text>
</comment>
<evidence type="ECO:0000256" key="2">
    <source>
        <dbReference type="SAM" id="Phobius"/>
    </source>
</evidence>
<evidence type="ECO:0008006" key="6">
    <source>
        <dbReference type="Google" id="ProtNLM"/>
    </source>
</evidence>
<gene>
    <name evidence="4" type="ORF">EDD28_0113</name>
</gene>
<keyword evidence="2" id="KW-1133">Transmembrane helix</keyword>
<sequence length="202" mass="20006">MTRVLTRAAGSSALVAVLLAGLLVIVPPASAAGPSPSPPARAGLTAELAGDVTVELDGSLATITVDAERVRPVVYAGDAEPVSVGWVDVVDGAARIDLALMPAGDVTIAVLGADGELIGWASAELAADDSHAPPAAETTPRRATPWPAVAAVAGAVLLAVVVLVLLRRRPSRPAPAAEEADEDGPIASDESAAEPGDEGPAA</sequence>
<feature type="signal peptide" evidence="3">
    <location>
        <begin position="1"/>
        <end position="31"/>
    </location>
</feature>
<keyword evidence="2" id="KW-0812">Transmembrane</keyword>
<accession>A0A3N2D734</accession>
<feature type="transmembrane region" description="Helical" evidence="2">
    <location>
        <begin position="146"/>
        <end position="166"/>
    </location>
</feature>
<dbReference type="AlphaFoldDB" id="A0A3N2D734"/>
<name>A0A3N2D734_9MICO</name>